<keyword evidence="10" id="KW-1185">Reference proteome</keyword>
<dbReference type="InterPro" id="IPR043133">
    <property type="entry name" value="GTP-CH-I_C/QueF"/>
</dbReference>
<dbReference type="PATRIC" id="fig|1208919.3.peg.45"/>
<evidence type="ECO:0000256" key="6">
    <source>
        <dbReference type="ARBA" id="ARBA00023239"/>
    </source>
</evidence>
<reference evidence="9 10" key="1">
    <citation type="journal article" date="2013" name="Genome Biol. Evol.">
        <title>Genome evolution and phylogenomic analysis of candidatus kinetoplastibacterium, the betaproteobacterial endosymbionts of strigomonas and angomonas.</title>
        <authorList>
            <person name="Alves J.M."/>
            <person name="Serrano M.G."/>
            <person name="Maia da Silva F."/>
            <person name="Voegtly L.J."/>
            <person name="Matveyev A.V."/>
            <person name="Teixeira M.M."/>
            <person name="Camargo E.P."/>
            <person name="Buck G.A."/>
        </authorList>
    </citation>
    <scope>NUCLEOTIDE SEQUENCE [LARGE SCALE GENOMIC DNA]</scope>
    <source>
        <strain evidence="9 10">TCC079E</strain>
    </source>
</reference>
<dbReference type="GO" id="GO:0005737">
    <property type="term" value="C:cytoplasm"/>
    <property type="evidence" value="ECO:0007669"/>
    <property type="project" value="TreeGrafter"/>
</dbReference>
<dbReference type="SUPFAM" id="SSF55620">
    <property type="entry name" value="Tetrahydrobiopterin biosynthesis enzymes-like"/>
    <property type="match status" value="1"/>
</dbReference>
<evidence type="ECO:0000256" key="4">
    <source>
        <dbReference type="ARBA" id="ARBA00013043"/>
    </source>
</evidence>
<feature type="domain" description="Dihydroneopterin aldolase/epimerase" evidence="8">
    <location>
        <begin position="6"/>
        <end position="116"/>
    </location>
</feature>
<evidence type="ECO:0000256" key="5">
    <source>
        <dbReference type="ARBA" id="ARBA00022909"/>
    </source>
</evidence>
<dbReference type="GO" id="GO:0004150">
    <property type="term" value="F:dihydroneopterin aldolase activity"/>
    <property type="evidence" value="ECO:0007669"/>
    <property type="project" value="UniProtKB-EC"/>
</dbReference>
<dbReference type="SMART" id="SM00905">
    <property type="entry name" value="FolB"/>
    <property type="match status" value="1"/>
</dbReference>
<organism evidence="9 10">
    <name type="scientific">Candidatus Kinetoplastidibacterium desouzai TCC079E</name>
    <dbReference type="NCBI Taxonomy" id="1208919"/>
    <lineage>
        <taxon>Bacteria</taxon>
        <taxon>Pseudomonadati</taxon>
        <taxon>Pseudomonadota</taxon>
        <taxon>Betaproteobacteria</taxon>
        <taxon>Candidatus Kinetoplastidibacterium</taxon>
    </lineage>
</organism>
<evidence type="ECO:0000259" key="8">
    <source>
        <dbReference type="SMART" id="SM00905"/>
    </source>
</evidence>
<proteinExistence type="inferred from homology"/>
<evidence type="ECO:0000313" key="10">
    <source>
        <dbReference type="Proteomes" id="UP000011547"/>
    </source>
</evidence>
<dbReference type="InterPro" id="IPR006157">
    <property type="entry name" value="FolB_dom"/>
</dbReference>
<accession>M1LLH3</accession>
<dbReference type="EC" id="4.1.2.25" evidence="4"/>
<dbReference type="EMBL" id="CP003803">
    <property type="protein sequence ID" value="AGF46607.1"/>
    <property type="molecule type" value="Genomic_DNA"/>
</dbReference>
<dbReference type="PANTHER" id="PTHR42844">
    <property type="entry name" value="DIHYDRONEOPTERIN ALDOLASE 1-RELATED"/>
    <property type="match status" value="1"/>
</dbReference>
<comment type="similarity">
    <text evidence="3">Belongs to the DHNA family.</text>
</comment>
<dbReference type="NCBIfam" id="TIGR00526">
    <property type="entry name" value="folB_dom"/>
    <property type="match status" value="1"/>
</dbReference>
<dbReference type="STRING" id="1208919.CDSE_0257"/>
<evidence type="ECO:0000256" key="1">
    <source>
        <dbReference type="ARBA" id="ARBA00001353"/>
    </source>
</evidence>
<dbReference type="GO" id="GO:0046656">
    <property type="term" value="P:folic acid biosynthetic process"/>
    <property type="evidence" value="ECO:0007669"/>
    <property type="project" value="UniProtKB-KW"/>
</dbReference>
<dbReference type="Pfam" id="PF02152">
    <property type="entry name" value="FolB"/>
    <property type="match status" value="1"/>
</dbReference>
<evidence type="ECO:0000256" key="3">
    <source>
        <dbReference type="ARBA" id="ARBA00005708"/>
    </source>
</evidence>
<evidence type="ECO:0000313" key="9">
    <source>
        <dbReference type="EMBL" id="AGF46607.1"/>
    </source>
</evidence>
<dbReference type="HOGENOM" id="CLU_112632_0_1_4"/>
<evidence type="ECO:0000256" key="2">
    <source>
        <dbReference type="ARBA" id="ARBA00005013"/>
    </source>
</evidence>
<dbReference type="eggNOG" id="COG1539">
    <property type="taxonomic scope" value="Bacteria"/>
</dbReference>
<dbReference type="Proteomes" id="UP000011547">
    <property type="component" value="Chromosome"/>
</dbReference>
<comment type="pathway">
    <text evidence="2">Cofactor biosynthesis; tetrahydrofolate biosynthesis; 2-amino-4-hydroxy-6-hydroxymethyl-7,8-dihydropteridine diphosphate from 7,8-dihydroneopterin triphosphate: step 3/4.</text>
</comment>
<sequence>MATKTIYISDLKINTNIGILDYEINKSQIIIINAKFNLEYVNTTNIDDIECVLDYRKLRNIIIEESTDTHINLIETLINRIINKITTNLPEVLSLQIKIEKPMAFSDCLIGMEVFYP</sequence>
<name>M1LLH3_9PROT</name>
<keyword evidence="6 9" id="KW-0456">Lyase</keyword>
<keyword evidence="5" id="KW-0289">Folate biosynthesis</keyword>
<dbReference type="OrthoDB" id="8521219at2"/>
<dbReference type="Gene3D" id="3.30.1130.10">
    <property type="match status" value="1"/>
</dbReference>
<comment type="catalytic activity">
    <reaction evidence="1">
        <text>7,8-dihydroneopterin = 6-hydroxymethyl-7,8-dihydropterin + glycolaldehyde</text>
        <dbReference type="Rhea" id="RHEA:10540"/>
        <dbReference type="ChEBI" id="CHEBI:17001"/>
        <dbReference type="ChEBI" id="CHEBI:17071"/>
        <dbReference type="ChEBI" id="CHEBI:44841"/>
        <dbReference type="EC" id="4.1.2.25"/>
    </reaction>
</comment>
<evidence type="ECO:0000256" key="7">
    <source>
        <dbReference type="ARBA" id="ARBA00032903"/>
    </source>
</evidence>
<dbReference type="PANTHER" id="PTHR42844:SF1">
    <property type="entry name" value="DIHYDRONEOPTERIN ALDOLASE 1-RELATED"/>
    <property type="match status" value="1"/>
</dbReference>
<dbReference type="RefSeq" id="WP_015396018.1">
    <property type="nucleotide sequence ID" value="NC_020294.1"/>
</dbReference>
<dbReference type="KEGG" id="kde:CDSE_0257"/>
<dbReference type="InterPro" id="IPR006156">
    <property type="entry name" value="Dihydroneopterin_aldolase"/>
</dbReference>
<dbReference type="AlphaFoldDB" id="M1LLH3"/>
<gene>
    <name evidence="9" type="ORF">CDSE_0257</name>
</gene>
<protein>
    <recommendedName>
        <fullName evidence="4">dihydroneopterin aldolase</fullName>
        <ecNumber evidence="4">4.1.2.25</ecNumber>
    </recommendedName>
    <alternativeName>
        <fullName evidence="7">7,8-dihydroneopterin aldolase</fullName>
    </alternativeName>
</protein>